<feature type="region of interest" description="Disordered" evidence="3">
    <location>
        <begin position="206"/>
        <end position="275"/>
    </location>
</feature>
<dbReference type="AlphaFoldDB" id="A0A1L0GS20"/>
<dbReference type="InterPro" id="IPR050216">
    <property type="entry name" value="LRR_domain-containing"/>
</dbReference>
<feature type="compositionally biased region" description="Polar residues" evidence="3">
    <location>
        <begin position="401"/>
        <end position="431"/>
    </location>
</feature>
<keyword evidence="2" id="KW-0677">Repeat</keyword>
<dbReference type="SMART" id="SM00369">
    <property type="entry name" value="LRR_TYP"/>
    <property type="match status" value="4"/>
</dbReference>
<dbReference type="EMBL" id="LT635770">
    <property type="protein sequence ID" value="SGZ58813.1"/>
    <property type="molecule type" value="Genomic_DNA"/>
</dbReference>
<dbReference type="Gene3D" id="3.80.10.10">
    <property type="entry name" value="Ribonuclease Inhibitor"/>
    <property type="match status" value="1"/>
</dbReference>
<dbReference type="InterPro" id="IPR032675">
    <property type="entry name" value="LRR_dom_sf"/>
</dbReference>
<dbReference type="PANTHER" id="PTHR48051">
    <property type="match status" value="1"/>
</dbReference>
<dbReference type="PROSITE" id="PS51450">
    <property type="entry name" value="LRR"/>
    <property type="match status" value="2"/>
</dbReference>
<dbReference type="InterPro" id="IPR019487">
    <property type="entry name" value="RAM_signalling_pathway_SOG2"/>
</dbReference>
<accession>A0A1L0GS20</accession>
<keyword evidence="1" id="KW-0433">Leucine-rich repeat</keyword>
<organism evidence="4 5">
    <name type="scientific">Sungouiella intermedia</name>
    <dbReference type="NCBI Taxonomy" id="45354"/>
    <lineage>
        <taxon>Eukaryota</taxon>
        <taxon>Fungi</taxon>
        <taxon>Dikarya</taxon>
        <taxon>Ascomycota</taxon>
        <taxon>Saccharomycotina</taxon>
        <taxon>Pichiomycetes</taxon>
        <taxon>Metschnikowiaceae</taxon>
        <taxon>Sungouiella</taxon>
    </lineage>
</organism>
<feature type="compositionally biased region" description="Low complexity" evidence="3">
    <location>
        <begin position="300"/>
        <end position="340"/>
    </location>
</feature>
<dbReference type="GO" id="GO:0005737">
    <property type="term" value="C:cytoplasm"/>
    <property type="evidence" value="ECO:0007669"/>
    <property type="project" value="TreeGrafter"/>
</dbReference>
<dbReference type="SUPFAM" id="SSF52058">
    <property type="entry name" value="L domain-like"/>
    <property type="match status" value="1"/>
</dbReference>
<dbReference type="InterPro" id="IPR001611">
    <property type="entry name" value="Leu-rich_rpt"/>
</dbReference>
<dbReference type="InterPro" id="IPR003591">
    <property type="entry name" value="Leu-rich_rpt_typical-subtyp"/>
</dbReference>
<evidence type="ECO:0000313" key="5">
    <source>
        <dbReference type="Proteomes" id="UP000182259"/>
    </source>
</evidence>
<proteinExistence type="predicted"/>
<evidence type="ECO:0000256" key="2">
    <source>
        <dbReference type="ARBA" id="ARBA00022737"/>
    </source>
</evidence>
<feature type="compositionally biased region" description="Polar residues" evidence="3">
    <location>
        <begin position="206"/>
        <end position="231"/>
    </location>
</feature>
<dbReference type="Pfam" id="PF10428">
    <property type="entry name" value="SOG2"/>
    <property type="match status" value="2"/>
</dbReference>
<dbReference type="Pfam" id="PF13855">
    <property type="entry name" value="LRR_8"/>
    <property type="match status" value="1"/>
</dbReference>
<feature type="compositionally biased region" description="Polar residues" evidence="3">
    <location>
        <begin position="253"/>
        <end position="265"/>
    </location>
</feature>
<dbReference type="PANTHER" id="PTHR48051:SF1">
    <property type="entry name" value="RAS SUPPRESSOR PROTEIN 1"/>
    <property type="match status" value="1"/>
</dbReference>
<protein>
    <submittedName>
        <fullName evidence="4">CIC11C00000004963</fullName>
    </submittedName>
</protein>
<sequence length="894" mass="98255">MTLLLQQGRHAEHYHIFRDQLDQIKIKRTAVIRLSNFPSEISLGTICEVLSDILSLFSPPVHLERLILSDNALKTLPNEFELLCGIYMRYLDLHNNNFTAVPAIIGTCCPHLEGLDLSLNHLSSLPWSVFCNLLDLKVLLIKNNEFNYLPPLLGEMINLDAIGVADNPLLMPTLEMVKAMQGGTNDLKAYLLSNSATLEQHIQLQTHNQKAPTTPSVARTRSFSESGSKSLKASRRMGLIINSNKTTPEDATRSQSIHGNAQDMITPSKPERKLLLPNGEKGEISILLERKDSTFNLDISSAPSTYTTSTASISRSTSPSGMNSAASLSRPASRNRSRSNTLKDINAMLESSELTDSEHKSGAYFRRLSTLQERPADEAYRNSQEELAILSQSEQPLRRSQPVSSTLEISPIKSTSRKPSLNIQNPNDSSFTQSHQLEVNSGPDLAMALKVARKLLFSFSEVHSSFKRFTGFCSDRKVVLKVVPVLHTTKGNIDLLVESIEAAEDSGDNHEPLMNALHSCIKSFKQIFEVITDNLASFVARIDICFVRMVYLTLYGSFNEMQNAYRLLNPFGFPMKVPSAIVRNQSGLTLTSMDPKFKQVQSAVTSEEFLAAAIDSNNIMVETDHISMEEIDEKLYQCIDLATTNAQIVFSELTKAIGKSAIASANTNGSQSINLAVSTKFKELTNVCMTSMDITKRLKIKLSSIRSNQTPLVRRLFWDDINLFLKAILQTFSSVKGIMRDAPILNEVRQSMALLTKTTKDLTILLEASSYKSMSENAVSATHLQASLASAILPPSAPPSLNSVHSTSTVNLSQLPGAALVRTPLVATVGAAAAQAILPPADNAHFNSSTNNAPVSFSIPPLVSSDVLNTGLHTAPVQSMEQYYAKNVNPFDRI</sequence>
<evidence type="ECO:0000313" key="4">
    <source>
        <dbReference type="EMBL" id="SGZ58813.1"/>
    </source>
</evidence>
<gene>
    <name evidence="4" type="ORF">SAMEA4029009_CIC11G00000004963</name>
</gene>
<evidence type="ECO:0000256" key="3">
    <source>
        <dbReference type="SAM" id="MobiDB-lite"/>
    </source>
</evidence>
<feature type="region of interest" description="Disordered" evidence="3">
    <location>
        <begin position="300"/>
        <end position="341"/>
    </location>
</feature>
<reference evidence="5" key="1">
    <citation type="submission" date="2016-10" db="EMBL/GenBank/DDBJ databases">
        <authorList>
            <person name="Geijer C."/>
            <person name="Jareborg N."/>
            <person name="Dainat J."/>
        </authorList>
    </citation>
    <scope>NUCLEOTIDE SEQUENCE [LARGE SCALE GENOMIC DNA]</scope>
    <source>
        <strain evidence="5">PYCC 4715</strain>
    </source>
</reference>
<name>A0A1L0GS20_9ASCO</name>
<feature type="region of interest" description="Disordered" evidence="3">
    <location>
        <begin position="390"/>
        <end position="431"/>
    </location>
</feature>
<evidence type="ECO:0000256" key="1">
    <source>
        <dbReference type="ARBA" id="ARBA00022614"/>
    </source>
</evidence>
<dbReference type="Proteomes" id="UP000182259">
    <property type="component" value="Chromosome VII"/>
</dbReference>